<evidence type="ECO:0000313" key="11">
    <source>
        <dbReference type="EMBL" id="KIY62912.1"/>
    </source>
</evidence>
<dbReference type="SUPFAM" id="SSF47807">
    <property type="entry name" value="5' to 3' exonuclease, C-terminal subdomain"/>
    <property type="match status" value="1"/>
</dbReference>
<dbReference type="Gene3D" id="1.10.150.20">
    <property type="entry name" value="5' to 3' exonuclease, C-terminal subdomain"/>
    <property type="match status" value="1"/>
</dbReference>
<dbReference type="Proteomes" id="UP000054007">
    <property type="component" value="Unassembled WGS sequence"/>
</dbReference>
<dbReference type="GO" id="GO:0046872">
    <property type="term" value="F:metal ion binding"/>
    <property type="evidence" value="ECO:0007669"/>
    <property type="project" value="UniProtKB-KW"/>
</dbReference>
<dbReference type="Pfam" id="PF00867">
    <property type="entry name" value="XPG_I"/>
    <property type="match status" value="1"/>
</dbReference>
<sequence>MGVLGLTPFLQKVCPSVLQHLPDRLQSLAGKRVILDGTLLTQRVHYIPISHPYRHVLGWYRIVRELQDAGVTAVCVFDGKERNIAKAKETTKRRETRKLEGARENLERDRLDRLRSLGNILHEFSTLDRTDRARVSQIFQNSLLVETPIEELFPATLPARSREETPPREAVGRAPQPPSLASEAVALPFVRPTHSPRRPLVPTSYPVRARNNEDLTDSFIALYHDYRNSIPELASIPTPSSPRATVDAPEEQDARAEYMMSKNQYQLTLDEGVLWDCFRAEGPHDDMEASLRSLYDRSSVMSESYERRTKPPTSQTYIECQQILGAMGVRCINTEGPYEAEAVAASIVLHGFGDYVGSEDMDVLVYNAPLLRNISNRTGPLTLMSAPDIHNALSLDRASFVDFCILLGTDFSQRIKHVGPMRALKFIREYGTIENIIAAQPKYPPRIAVDDYLEEVKVARSVFATLPPVPDAAKNVQVHGDEEQVMKLLADFDLERMIGFDWDASGALDGNFFGDNPTGHGDADRTTYGLYV</sequence>
<evidence type="ECO:0000256" key="5">
    <source>
        <dbReference type="ARBA" id="ARBA00022801"/>
    </source>
</evidence>
<evidence type="ECO:0000256" key="4">
    <source>
        <dbReference type="ARBA" id="ARBA00022759"/>
    </source>
</evidence>
<evidence type="ECO:0000256" key="3">
    <source>
        <dbReference type="ARBA" id="ARBA00022723"/>
    </source>
</evidence>
<accession>A0A0D7AXG8</accession>
<evidence type="ECO:0000256" key="1">
    <source>
        <dbReference type="ARBA" id="ARBA00001946"/>
    </source>
</evidence>
<comment type="cofactor">
    <cofactor evidence="1">
        <name>Mg(2+)</name>
        <dbReference type="ChEBI" id="CHEBI:18420"/>
    </cofactor>
</comment>
<dbReference type="GO" id="GO:0008409">
    <property type="term" value="F:5'-3' exonuclease activity"/>
    <property type="evidence" value="ECO:0007669"/>
    <property type="project" value="TreeGrafter"/>
</dbReference>
<keyword evidence="5" id="KW-0378">Hydrolase</keyword>
<dbReference type="AlphaFoldDB" id="A0A0D7AXG8"/>
<feature type="coiled-coil region" evidence="7">
    <location>
        <begin position="85"/>
        <end position="112"/>
    </location>
</feature>
<dbReference type="InterPro" id="IPR006086">
    <property type="entry name" value="XPG-I_dom"/>
</dbReference>
<name>A0A0D7AXG8_9AGAR</name>
<evidence type="ECO:0000256" key="2">
    <source>
        <dbReference type="ARBA" id="ARBA00022722"/>
    </source>
</evidence>
<dbReference type="InterPro" id="IPR029060">
    <property type="entry name" value="PIN-like_dom_sf"/>
</dbReference>
<dbReference type="PANTHER" id="PTHR11081">
    <property type="entry name" value="FLAP ENDONUCLEASE FAMILY MEMBER"/>
    <property type="match status" value="1"/>
</dbReference>
<dbReference type="EMBL" id="KN880737">
    <property type="protein sequence ID" value="KIY62912.1"/>
    <property type="molecule type" value="Genomic_DNA"/>
</dbReference>
<keyword evidence="7" id="KW-0175">Coiled coil</keyword>
<gene>
    <name evidence="11" type="ORF">CYLTODRAFT_360778</name>
</gene>
<dbReference type="GO" id="GO:0005737">
    <property type="term" value="C:cytoplasm"/>
    <property type="evidence" value="ECO:0007669"/>
    <property type="project" value="TreeGrafter"/>
</dbReference>
<dbReference type="GO" id="GO:0003677">
    <property type="term" value="F:DNA binding"/>
    <property type="evidence" value="ECO:0007669"/>
    <property type="project" value="InterPro"/>
</dbReference>
<dbReference type="InterPro" id="IPR006084">
    <property type="entry name" value="XPG/Rad2"/>
</dbReference>
<keyword evidence="12" id="KW-1185">Reference proteome</keyword>
<keyword evidence="6" id="KW-0460">Magnesium</keyword>
<dbReference type="SUPFAM" id="SSF88723">
    <property type="entry name" value="PIN domain-like"/>
    <property type="match status" value="1"/>
</dbReference>
<dbReference type="SMART" id="SM00485">
    <property type="entry name" value="XPGN"/>
    <property type="match status" value="1"/>
</dbReference>
<evidence type="ECO:0000256" key="7">
    <source>
        <dbReference type="SAM" id="Coils"/>
    </source>
</evidence>
<feature type="compositionally biased region" description="Basic and acidic residues" evidence="8">
    <location>
        <begin position="160"/>
        <end position="171"/>
    </location>
</feature>
<dbReference type="InterPro" id="IPR008918">
    <property type="entry name" value="HhH2"/>
</dbReference>
<dbReference type="CDD" id="cd09901">
    <property type="entry name" value="H3TH_FEN1-like"/>
    <property type="match status" value="1"/>
</dbReference>
<protein>
    <submittedName>
        <fullName evidence="11">PIN domain-like protein</fullName>
    </submittedName>
</protein>
<dbReference type="PRINTS" id="PR00853">
    <property type="entry name" value="XPGRADSUPER"/>
</dbReference>
<dbReference type="SMART" id="SM00279">
    <property type="entry name" value="HhH2"/>
    <property type="match status" value="1"/>
</dbReference>
<reference evidence="11 12" key="1">
    <citation type="journal article" date="2015" name="Fungal Genet. Biol.">
        <title>Evolution of novel wood decay mechanisms in Agaricales revealed by the genome sequences of Fistulina hepatica and Cylindrobasidium torrendii.</title>
        <authorList>
            <person name="Floudas D."/>
            <person name="Held B.W."/>
            <person name="Riley R."/>
            <person name="Nagy L.G."/>
            <person name="Koehler G."/>
            <person name="Ransdell A.S."/>
            <person name="Younus H."/>
            <person name="Chow J."/>
            <person name="Chiniquy J."/>
            <person name="Lipzen A."/>
            <person name="Tritt A."/>
            <person name="Sun H."/>
            <person name="Haridas S."/>
            <person name="LaButti K."/>
            <person name="Ohm R.A."/>
            <person name="Kues U."/>
            <person name="Blanchette R.A."/>
            <person name="Grigoriev I.V."/>
            <person name="Minto R.E."/>
            <person name="Hibbett D.S."/>
        </authorList>
    </citation>
    <scope>NUCLEOTIDE SEQUENCE [LARGE SCALE GENOMIC DNA]</scope>
    <source>
        <strain evidence="11 12">FP15055 ss-10</strain>
    </source>
</reference>
<dbReference type="InterPro" id="IPR006085">
    <property type="entry name" value="XPG_DNA_repair_N"/>
</dbReference>
<dbReference type="Gene3D" id="3.40.50.1010">
    <property type="entry name" value="5'-nuclease"/>
    <property type="match status" value="2"/>
</dbReference>
<keyword evidence="3" id="KW-0479">Metal-binding</keyword>
<dbReference type="SMART" id="SM00484">
    <property type="entry name" value="XPGI"/>
    <property type="match status" value="1"/>
</dbReference>
<proteinExistence type="predicted"/>
<organism evidence="11 12">
    <name type="scientific">Cylindrobasidium torrendii FP15055 ss-10</name>
    <dbReference type="NCBI Taxonomy" id="1314674"/>
    <lineage>
        <taxon>Eukaryota</taxon>
        <taxon>Fungi</taxon>
        <taxon>Dikarya</taxon>
        <taxon>Basidiomycota</taxon>
        <taxon>Agaricomycotina</taxon>
        <taxon>Agaricomycetes</taxon>
        <taxon>Agaricomycetidae</taxon>
        <taxon>Agaricales</taxon>
        <taxon>Marasmiineae</taxon>
        <taxon>Physalacriaceae</taxon>
        <taxon>Cylindrobasidium</taxon>
    </lineage>
</organism>
<dbReference type="GO" id="GO:0006281">
    <property type="term" value="P:DNA repair"/>
    <property type="evidence" value="ECO:0007669"/>
    <property type="project" value="UniProtKB-ARBA"/>
</dbReference>
<evidence type="ECO:0000259" key="9">
    <source>
        <dbReference type="SMART" id="SM00484"/>
    </source>
</evidence>
<dbReference type="InterPro" id="IPR036279">
    <property type="entry name" value="5-3_exonuclease_C_sf"/>
</dbReference>
<feature type="domain" description="XPG-I" evidence="9">
    <location>
        <begin position="325"/>
        <end position="395"/>
    </location>
</feature>
<evidence type="ECO:0000313" key="12">
    <source>
        <dbReference type="Proteomes" id="UP000054007"/>
    </source>
</evidence>
<keyword evidence="4" id="KW-0255">Endonuclease</keyword>
<evidence type="ECO:0000256" key="8">
    <source>
        <dbReference type="SAM" id="MobiDB-lite"/>
    </source>
</evidence>
<dbReference type="OrthoDB" id="31113at2759"/>
<evidence type="ECO:0000259" key="10">
    <source>
        <dbReference type="SMART" id="SM00485"/>
    </source>
</evidence>
<feature type="region of interest" description="Disordered" evidence="8">
    <location>
        <begin position="159"/>
        <end position="178"/>
    </location>
</feature>
<dbReference type="GO" id="GO:0005634">
    <property type="term" value="C:nucleus"/>
    <property type="evidence" value="ECO:0007669"/>
    <property type="project" value="TreeGrafter"/>
</dbReference>
<dbReference type="STRING" id="1314674.A0A0D7AXG8"/>
<dbReference type="GO" id="GO:0017108">
    <property type="term" value="F:5'-flap endonuclease activity"/>
    <property type="evidence" value="ECO:0007669"/>
    <property type="project" value="TreeGrafter"/>
</dbReference>
<keyword evidence="2" id="KW-0540">Nuclease</keyword>
<dbReference type="PANTHER" id="PTHR11081:SF9">
    <property type="entry name" value="FLAP ENDONUCLEASE 1"/>
    <property type="match status" value="1"/>
</dbReference>
<evidence type="ECO:0000256" key="6">
    <source>
        <dbReference type="ARBA" id="ARBA00022842"/>
    </source>
</evidence>
<feature type="domain" description="XPG N-terminal" evidence="10">
    <location>
        <begin position="1"/>
        <end position="100"/>
    </location>
</feature>